<dbReference type="Proteomes" id="UP001163064">
    <property type="component" value="Unassembled WGS sequence"/>
</dbReference>
<feature type="transmembrane region" description="Helical" evidence="1">
    <location>
        <begin position="253"/>
        <end position="272"/>
    </location>
</feature>
<feature type="transmembrane region" description="Helical" evidence="1">
    <location>
        <begin position="370"/>
        <end position="395"/>
    </location>
</feature>
<organism evidence="2 3">
    <name type="scientific">Streptomyces beihaiensis</name>
    <dbReference type="NCBI Taxonomy" id="2984495"/>
    <lineage>
        <taxon>Bacteria</taxon>
        <taxon>Bacillati</taxon>
        <taxon>Actinomycetota</taxon>
        <taxon>Actinomycetes</taxon>
        <taxon>Kitasatosporales</taxon>
        <taxon>Streptomycetaceae</taxon>
        <taxon>Streptomyces</taxon>
    </lineage>
</organism>
<keyword evidence="3" id="KW-1185">Reference proteome</keyword>
<proteinExistence type="predicted"/>
<dbReference type="EMBL" id="JAPHNL010000190">
    <property type="protein sequence ID" value="MCX3061361.1"/>
    <property type="molecule type" value="Genomic_DNA"/>
</dbReference>
<keyword evidence="1" id="KW-0472">Membrane</keyword>
<comment type="caution">
    <text evidence="2">The sequence shown here is derived from an EMBL/GenBank/DDBJ whole genome shotgun (WGS) entry which is preliminary data.</text>
</comment>
<feature type="transmembrane region" description="Helical" evidence="1">
    <location>
        <begin position="217"/>
        <end position="241"/>
    </location>
</feature>
<feature type="transmembrane region" description="Helical" evidence="1">
    <location>
        <begin position="115"/>
        <end position="136"/>
    </location>
</feature>
<evidence type="ECO:0008006" key="4">
    <source>
        <dbReference type="Google" id="ProtNLM"/>
    </source>
</evidence>
<protein>
    <recommendedName>
        <fullName evidence="4">PqqD family protein</fullName>
    </recommendedName>
</protein>
<gene>
    <name evidence="2" type="ORF">OFY01_16665</name>
</gene>
<feature type="transmembrane region" description="Helical" evidence="1">
    <location>
        <begin position="148"/>
        <end position="171"/>
    </location>
</feature>
<feature type="transmembrane region" description="Helical" evidence="1">
    <location>
        <begin position="278"/>
        <end position="299"/>
    </location>
</feature>
<reference evidence="2" key="1">
    <citation type="submission" date="2022-10" db="EMBL/GenBank/DDBJ databases">
        <title>Streptomyces beihaiensis sp. nov., a chitin degrading actinobacterium, isolated from shrimp pond soil.</title>
        <authorList>
            <person name="Xie J."/>
            <person name="Shen N."/>
        </authorList>
    </citation>
    <scope>NUCLEOTIDE SEQUENCE</scope>
    <source>
        <strain evidence="2">GXMU-J5</strain>
    </source>
</reference>
<keyword evidence="1" id="KW-1133">Transmembrane helix</keyword>
<evidence type="ECO:0000313" key="2">
    <source>
        <dbReference type="EMBL" id="MCX3061361.1"/>
    </source>
</evidence>
<dbReference type="RefSeq" id="WP_266600659.1">
    <property type="nucleotide sequence ID" value="NZ_JAPHNL010000190.1"/>
</dbReference>
<feature type="transmembrane region" description="Helical" evidence="1">
    <location>
        <begin position="329"/>
        <end position="350"/>
    </location>
</feature>
<evidence type="ECO:0000256" key="1">
    <source>
        <dbReference type="SAM" id="Phobius"/>
    </source>
</evidence>
<accession>A0ABT3TWC7</accession>
<sequence>MTTPASPQASPPDLDQPLRLHPLTYLDEGEEVTVGRADIDSYGLFPPDGAALLRRLEGGEPPRAAAAWYTEQYGEQVDMAEFIEVLAELELLAKDGEKVAQPTGPVRWQRLGRAVFSPAAWVVYGLLVAGAVAAVIRTPALMPRYQNVFFTHSSLVALMLGIVLGQVPWILMHEAAHALAGRRLGLNSSLSIKRRFYYVVFETALDGLVSVPRRRRYLPMLAGLVVDVVVTSGLTLGAAALHDASGTAGLIGRLLLCMAFVVVMRIAWQFYFFLRTDLYFLAITVLGCNDLQATARQVMRNRVMRVLRRPGSMVDESTWRERDHQIARWYSWLMVAGYGFLTLILFTVAFPSGIRVTEMAIHKLTHDFSALNAADVFTFLVLNFFEPVIALYLAIRAWRSRDRTKRATAPAAPAA</sequence>
<evidence type="ECO:0000313" key="3">
    <source>
        <dbReference type="Proteomes" id="UP001163064"/>
    </source>
</evidence>
<name>A0ABT3TWC7_9ACTN</name>
<keyword evidence="1" id="KW-0812">Transmembrane</keyword>